<dbReference type="Gene3D" id="1.10.760.10">
    <property type="entry name" value="Cytochrome c-like domain"/>
    <property type="match status" value="1"/>
</dbReference>
<protein>
    <submittedName>
        <fullName evidence="1">Cytochrome C</fullName>
    </submittedName>
</protein>
<dbReference type="SUPFAM" id="SSF63829">
    <property type="entry name" value="Calcium-dependent phosphotriesterase"/>
    <property type="match status" value="1"/>
</dbReference>
<dbReference type="Gene3D" id="2.120.10.30">
    <property type="entry name" value="TolB, C-terminal domain"/>
    <property type="match status" value="1"/>
</dbReference>
<dbReference type="PANTHER" id="PTHR40274">
    <property type="entry name" value="VIRGINIAMYCIN B LYASE"/>
    <property type="match status" value="1"/>
</dbReference>
<gene>
    <name evidence="1" type="ORF">IT774_11730</name>
</gene>
<dbReference type="Pfam" id="PF24684">
    <property type="entry name" value="Vgb_lyase"/>
    <property type="match status" value="1"/>
</dbReference>
<dbReference type="Proteomes" id="UP000595095">
    <property type="component" value="Chromosome"/>
</dbReference>
<dbReference type="InterPro" id="IPR051344">
    <property type="entry name" value="Vgb"/>
</dbReference>
<dbReference type="EMBL" id="CP064795">
    <property type="protein sequence ID" value="QPG07215.1"/>
    <property type="molecule type" value="Genomic_DNA"/>
</dbReference>
<dbReference type="Gene3D" id="2.130.10.10">
    <property type="entry name" value="YVTN repeat-like/Quinoprotein amine dehydrogenase"/>
    <property type="match status" value="1"/>
</dbReference>
<evidence type="ECO:0000313" key="1">
    <source>
        <dbReference type="EMBL" id="QPG07215.1"/>
    </source>
</evidence>
<evidence type="ECO:0000313" key="2">
    <source>
        <dbReference type="Proteomes" id="UP000595095"/>
    </source>
</evidence>
<accession>A0A7S9E0A4</accession>
<proteinExistence type="predicted"/>
<name>A0A7S9E0A4_9ALTE</name>
<dbReference type="InterPro" id="IPR011042">
    <property type="entry name" value="6-blade_b-propeller_TolB-like"/>
</dbReference>
<sequence>MGLTFAIVSGYVQSKELPDGDGKALVEGLCSSCHTTNRIHTSLGYSKEDWTALINTMTDLSADKALQQQLVSYLAAHFPPIKDRVPTLISGDIDIRFKEWVVPTLGQRSRDPVEAPDGKIWWAGQWGNLIGSIDTDTGAMHEYPLPAGAMPHSVSVDKDGMIWYMGNKNGSVGRLNPDTGDIRVYSMPNDDATDPHTGVFDNHGILWFTLQHSNYIGRLDPVTGEVQLKKMPTADARPYGIKSDASGNLWVACNGSNCLVSVNAETFELSEVKLPGEGTTVRRLDIAPDGIIWYVNSGLGKLGRYNPDTREIKEWPSPSGPDSHPYAIAVLDGMVWYNESGMRPDVLVRFDPGTEDFQSWAIPSGDFYAGILRHMRPTSDGALLIHQSATNRIIRVDIEK</sequence>
<dbReference type="InterPro" id="IPR015943">
    <property type="entry name" value="WD40/YVTN_repeat-like_dom_sf"/>
</dbReference>
<dbReference type="GO" id="GO:0009055">
    <property type="term" value="F:electron transfer activity"/>
    <property type="evidence" value="ECO:0007669"/>
    <property type="project" value="InterPro"/>
</dbReference>
<dbReference type="KEGG" id="smaa:IT774_11730"/>
<dbReference type="AlphaFoldDB" id="A0A7S9E0A4"/>
<keyword evidence="2" id="KW-1185">Reference proteome</keyword>
<dbReference type="PANTHER" id="PTHR40274:SF3">
    <property type="entry name" value="VIRGINIAMYCIN B LYASE"/>
    <property type="match status" value="1"/>
</dbReference>
<dbReference type="GO" id="GO:0020037">
    <property type="term" value="F:heme binding"/>
    <property type="evidence" value="ECO:0007669"/>
    <property type="project" value="InterPro"/>
</dbReference>
<dbReference type="InterPro" id="IPR036909">
    <property type="entry name" value="Cyt_c-like_dom_sf"/>
</dbReference>
<dbReference type="SUPFAM" id="SSF46626">
    <property type="entry name" value="Cytochrome c"/>
    <property type="match status" value="1"/>
</dbReference>
<reference evidence="1 2" key="1">
    <citation type="submission" date="2020-11" db="EMBL/GenBank/DDBJ databases">
        <title>Complete genome sequence for Salinimonas sp. strain G2-b.</title>
        <authorList>
            <person name="Park S.-J."/>
        </authorList>
    </citation>
    <scope>NUCLEOTIDE SEQUENCE [LARGE SCALE GENOMIC DNA]</scope>
    <source>
        <strain evidence="1 2">G2-b</strain>
    </source>
</reference>
<organism evidence="1 2">
    <name type="scientific">Salinimonas marina</name>
    <dbReference type="NCBI Taxonomy" id="2785918"/>
    <lineage>
        <taxon>Bacteria</taxon>
        <taxon>Pseudomonadati</taxon>
        <taxon>Pseudomonadota</taxon>
        <taxon>Gammaproteobacteria</taxon>
        <taxon>Alteromonadales</taxon>
        <taxon>Alteromonadaceae</taxon>
        <taxon>Alteromonas/Salinimonas group</taxon>
        <taxon>Salinimonas</taxon>
    </lineage>
</organism>